<dbReference type="CDD" id="cd06579">
    <property type="entry name" value="TM_PBP1_transp_AraH_like"/>
    <property type="match status" value="1"/>
</dbReference>
<feature type="transmembrane region" description="Helical" evidence="6">
    <location>
        <begin position="227"/>
        <end position="246"/>
    </location>
</feature>
<keyword evidence="4 6" id="KW-1133">Transmembrane helix</keyword>
<dbReference type="AlphaFoldDB" id="A0A0E2H8F7"/>
<sequence>MMGKLKKLTGYRLFLPLSCLIIVLLINLITTPTFFKITINNGVLYGYIIDVINRASELVVLAVGMTLVVSASAGTDISVGAVMAVSAAVCTRVLAGGEVSVNEYANPYILAVLAALAVAVVCGGFNGFLVAKLKIQPMVATLILFTAGRGISQLVTNGQITYIRVDGYKLLGNNIPGIPIPTPIFVAVIVVALTYILLNKTAMGMYIQSVGINERASRLVGLKSVKIIWMAYAFCGLCAGIAGLVASSRIYSADANNIGLNMELDAIAAVALGGNSLGGGRFSLLGSVIGAYTIQALTTTLYAMSVPADQIPVYKAIVVILIVAVQSEELKKFRKRLASRHASGNVEGGAA</sequence>
<proteinExistence type="predicted"/>
<dbReference type="PATRIC" id="fig|999408.3.peg.3473"/>
<feature type="transmembrane region" description="Helical" evidence="6">
    <location>
        <begin position="107"/>
        <end position="131"/>
    </location>
</feature>
<keyword evidence="5 6" id="KW-0472">Membrane</keyword>
<dbReference type="PANTHER" id="PTHR32196:SF19">
    <property type="entry name" value="GALACTOFURANOSE TRANSPORTER PERMEASE PROTEIN YTFT"/>
    <property type="match status" value="1"/>
</dbReference>
<feature type="transmembrane region" description="Helical" evidence="6">
    <location>
        <begin position="284"/>
        <end position="305"/>
    </location>
</feature>
<evidence type="ECO:0000256" key="1">
    <source>
        <dbReference type="ARBA" id="ARBA00004651"/>
    </source>
</evidence>
<dbReference type="PANTHER" id="PTHR32196">
    <property type="entry name" value="ABC TRANSPORTER PERMEASE PROTEIN YPHD-RELATED-RELATED"/>
    <property type="match status" value="1"/>
</dbReference>
<dbReference type="Proteomes" id="UP000013085">
    <property type="component" value="Unassembled WGS sequence"/>
</dbReference>
<reference evidence="7 8" key="1">
    <citation type="submission" date="2013-01" db="EMBL/GenBank/DDBJ databases">
        <title>The Genome Sequence of Clostridium clostridioforme 90A8.</title>
        <authorList>
            <consortium name="The Broad Institute Genome Sequencing Platform"/>
            <person name="Earl A."/>
            <person name="Ward D."/>
            <person name="Feldgarden M."/>
            <person name="Gevers D."/>
            <person name="Courvalin P."/>
            <person name="Lambert T."/>
            <person name="Walker B."/>
            <person name="Young S.K."/>
            <person name="Zeng Q."/>
            <person name="Gargeya S."/>
            <person name="Fitzgerald M."/>
            <person name="Haas B."/>
            <person name="Abouelleil A."/>
            <person name="Alvarado L."/>
            <person name="Arachchi H.M."/>
            <person name="Berlin A.M."/>
            <person name="Chapman S.B."/>
            <person name="Dewar J."/>
            <person name="Goldberg J."/>
            <person name="Griggs A."/>
            <person name="Gujja S."/>
            <person name="Hansen M."/>
            <person name="Howarth C."/>
            <person name="Imamovic A."/>
            <person name="Larimer J."/>
            <person name="McCowan C."/>
            <person name="Murphy C."/>
            <person name="Neiman D."/>
            <person name="Pearson M."/>
            <person name="Priest M."/>
            <person name="Roberts A."/>
            <person name="Saif S."/>
            <person name="Shea T."/>
            <person name="Sisk P."/>
            <person name="Sykes S."/>
            <person name="Wortman J."/>
            <person name="Nusbaum C."/>
            <person name="Birren B."/>
        </authorList>
    </citation>
    <scope>NUCLEOTIDE SEQUENCE [LARGE SCALE GENOMIC DNA]</scope>
    <source>
        <strain evidence="7 8">90A8</strain>
    </source>
</reference>
<protein>
    <submittedName>
        <fullName evidence="7">Sugar ABC transporter permease</fullName>
    </submittedName>
</protein>
<name>A0A0E2H8F7_9FIRM</name>
<dbReference type="GO" id="GO:0022857">
    <property type="term" value="F:transmembrane transporter activity"/>
    <property type="evidence" value="ECO:0007669"/>
    <property type="project" value="InterPro"/>
</dbReference>
<feature type="transmembrane region" description="Helical" evidence="6">
    <location>
        <begin position="180"/>
        <end position="198"/>
    </location>
</feature>
<dbReference type="HOGENOM" id="CLU_028880_3_0_9"/>
<feature type="transmembrane region" description="Helical" evidence="6">
    <location>
        <begin position="12"/>
        <end position="35"/>
    </location>
</feature>
<dbReference type="InterPro" id="IPR001851">
    <property type="entry name" value="ABC_transp_permease"/>
</dbReference>
<gene>
    <name evidence="7" type="ORF">HMPREF1090_03212</name>
</gene>
<dbReference type="GO" id="GO:0005886">
    <property type="term" value="C:plasma membrane"/>
    <property type="evidence" value="ECO:0007669"/>
    <property type="project" value="UniProtKB-SubCell"/>
</dbReference>
<evidence type="ECO:0000313" key="8">
    <source>
        <dbReference type="Proteomes" id="UP000013085"/>
    </source>
</evidence>
<dbReference type="RefSeq" id="WP_002593466.1">
    <property type="nucleotide sequence ID" value="NZ_KB850978.1"/>
</dbReference>
<evidence type="ECO:0000256" key="2">
    <source>
        <dbReference type="ARBA" id="ARBA00022475"/>
    </source>
</evidence>
<dbReference type="Pfam" id="PF02653">
    <property type="entry name" value="BPD_transp_2"/>
    <property type="match status" value="1"/>
</dbReference>
<feature type="transmembrane region" description="Helical" evidence="6">
    <location>
        <begin position="77"/>
        <end position="95"/>
    </location>
</feature>
<evidence type="ECO:0000256" key="4">
    <source>
        <dbReference type="ARBA" id="ARBA00022989"/>
    </source>
</evidence>
<evidence type="ECO:0000313" key="7">
    <source>
        <dbReference type="EMBL" id="ENZ12931.1"/>
    </source>
</evidence>
<organism evidence="7 8">
    <name type="scientific">[Clostridium] clostridioforme 90A8</name>
    <dbReference type="NCBI Taxonomy" id="999408"/>
    <lineage>
        <taxon>Bacteria</taxon>
        <taxon>Bacillati</taxon>
        <taxon>Bacillota</taxon>
        <taxon>Clostridia</taxon>
        <taxon>Lachnospirales</taxon>
        <taxon>Lachnospiraceae</taxon>
        <taxon>Enterocloster</taxon>
    </lineage>
</organism>
<keyword evidence="2" id="KW-1003">Cell membrane</keyword>
<evidence type="ECO:0000256" key="5">
    <source>
        <dbReference type="ARBA" id="ARBA00023136"/>
    </source>
</evidence>
<comment type="subcellular location">
    <subcellularLocation>
        <location evidence="1">Cell membrane</location>
        <topology evidence="1">Multi-pass membrane protein</topology>
    </subcellularLocation>
</comment>
<evidence type="ECO:0000256" key="3">
    <source>
        <dbReference type="ARBA" id="ARBA00022692"/>
    </source>
</evidence>
<keyword evidence="3 6" id="KW-0812">Transmembrane</keyword>
<comment type="caution">
    <text evidence="7">The sequence shown here is derived from an EMBL/GenBank/DDBJ whole genome shotgun (WGS) entry which is preliminary data.</text>
</comment>
<evidence type="ECO:0000256" key="6">
    <source>
        <dbReference type="SAM" id="Phobius"/>
    </source>
</evidence>
<accession>A0A0E2H8F7</accession>
<dbReference type="EMBL" id="AGYR01000036">
    <property type="protein sequence ID" value="ENZ12931.1"/>
    <property type="molecule type" value="Genomic_DNA"/>
</dbReference>